<dbReference type="EMBL" id="QOVG01000002">
    <property type="protein sequence ID" value="NDK38038.1"/>
    <property type="molecule type" value="Genomic_DNA"/>
</dbReference>
<evidence type="ECO:0000256" key="1">
    <source>
        <dbReference type="SAM" id="MobiDB-lite"/>
    </source>
</evidence>
<reference evidence="3 4" key="1">
    <citation type="submission" date="2018-07" db="EMBL/GenBank/DDBJ databases">
        <title>Whole genome Sequencing of Pseudoxanthomonas gei KCTC 32298 (T).</title>
        <authorList>
            <person name="Kumar S."/>
            <person name="Bansal K."/>
            <person name="Kaur A."/>
            <person name="Patil P."/>
            <person name="Sharma S."/>
            <person name="Patil P.B."/>
        </authorList>
    </citation>
    <scope>NUCLEOTIDE SEQUENCE [LARGE SCALE GENOMIC DNA]</scope>
    <source>
        <strain evidence="3 4">KCTC 32298</strain>
    </source>
</reference>
<keyword evidence="4" id="KW-1185">Reference proteome</keyword>
<feature type="compositionally biased region" description="Basic and acidic residues" evidence="1">
    <location>
        <begin position="231"/>
        <end position="243"/>
    </location>
</feature>
<gene>
    <name evidence="3" type="ORF">DT603_04185</name>
</gene>
<sequence>MGSDAIGPRTWLLVAVAGWAVLAWVLALSGMGGVIRPLPADPSLVQPLPQLQAATNERLGPLAQYGEMSARPLFSENRQPEAFFIAGEEGGEQPQTFDFELTSVLISPGLQLAILQSRESGESVRVKLGEAPDAAPNWRVIEIRPRSVVFAGPEGQQTLDLRVFDGSGGQPPTPSQAAAGPGATTAPAQPPRQTPTPTPVPVSPAAPAMPVPTASGATAEPVLTTEQQMDLIRKRIEARRAQLREQGAVPPTPDKTK</sequence>
<name>A0ABX0A949_9GAMM</name>
<proteinExistence type="predicted"/>
<feature type="compositionally biased region" description="Pro residues" evidence="1">
    <location>
        <begin position="188"/>
        <end position="210"/>
    </location>
</feature>
<feature type="transmembrane region" description="Helical" evidence="2">
    <location>
        <begin position="12"/>
        <end position="35"/>
    </location>
</feature>
<dbReference type="RefSeq" id="WP_162348596.1">
    <property type="nucleotide sequence ID" value="NZ_QOVG01000002.1"/>
</dbReference>
<dbReference type="Proteomes" id="UP001429354">
    <property type="component" value="Unassembled WGS sequence"/>
</dbReference>
<feature type="compositionally biased region" description="Low complexity" evidence="1">
    <location>
        <begin position="175"/>
        <end position="187"/>
    </location>
</feature>
<protein>
    <submittedName>
        <fullName evidence="3">General secretion pathway protein GspN</fullName>
    </submittedName>
</protein>
<keyword evidence="2" id="KW-0812">Transmembrane</keyword>
<feature type="region of interest" description="Disordered" evidence="1">
    <location>
        <begin position="161"/>
        <end position="257"/>
    </location>
</feature>
<evidence type="ECO:0000313" key="4">
    <source>
        <dbReference type="Proteomes" id="UP001429354"/>
    </source>
</evidence>
<evidence type="ECO:0000313" key="3">
    <source>
        <dbReference type="EMBL" id="NDK38038.1"/>
    </source>
</evidence>
<comment type="caution">
    <text evidence="3">The sequence shown here is derived from an EMBL/GenBank/DDBJ whole genome shotgun (WGS) entry which is preliminary data.</text>
</comment>
<keyword evidence="2" id="KW-1133">Transmembrane helix</keyword>
<accession>A0ABX0A949</accession>
<keyword evidence="2" id="KW-0472">Membrane</keyword>
<organism evidence="3 4">
    <name type="scientific">Pseudoxanthomonas gei</name>
    <dbReference type="NCBI Taxonomy" id="1383030"/>
    <lineage>
        <taxon>Bacteria</taxon>
        <taxon>Pseudomonadati</taxon>
        <taxon>Pseudomonadota</taxon>
        <taxon>Gammaproteobacteria</taxon>
        <taxon>Lysobacterales</taxon>
        <taxon>Lysobacteraceae</taxon>
        <taxon>Pseudoxanthomonas</taxon>
    </lineage>
</organism>
<evidence type="ECO:0000256" key="2">
    <source>
        <dbReference type="SAM" id="Phobius"/>
    </source>
</evidence>